<keyword evidence="1" id="KW-0645">Protease</keyword>
<dbReference type="RefSeq" id="XP_002132443.2">
    <property type="nucleotide sequence ID" value="XM_002132407.2"/>
</dbReference>
<evidence type="ECO:0000256" key="2">
    <source>
        <dbReference type="ARBA" id="ARBA00022723"/>
    </source>
</evidence>
<feature type="region of interest" description="Disordered" evidence="4">
    <location>
        <begin position="555"/>
        <end position="586"/>
    </location>
</feature>
<evidence type="ECO:0000313" key="6">
    <source>
        <dbReference type="RefSeq" id="XP_002132443.2"/>
    </source>
</evidence>
<evidence type="ECO:0000256" key="4">
    <source>
        <dbReference type="SAM" id="MobiDB-lite"/>
    </source>
</evidence>
<keyword evidence="2" id="KW-0479">Metal-binding</keyword>
<dbReference type="GO" id="GO:0006508">
    <property type="term" value="P:proteolysis"/>
    <property type="evidence" value="ECO:0007669"/>
    <property type="project" value="UniProtKB-KW"/>
</dbReference>
<dbReference type="GO" id="GO:0008233">
    <property type="term" value="F:peptidase activity"/>
    <property type="evidence" value="ECO:0007669"/>
    <property type="project" value="UniProtKB-KW"/>
</dbReference>
<organism evidence="5 6">
    <name type="scientific">Drosophila pseudoobscura pseudoobscura</name>
    <name type="common">Fruit fly</name>
    <dbReference type="NCBI Taxonomy" id="46245"/>
    <lineage>
        <taxon>Eukaryota</taxon>
        <taxon>Metazoa</taxon>
        <taxon>Ecdysozoa</taxon>
        <taxon>Arthropoda</taxon>
        <taxon>Hexapoda</taxon>
        <taxon>Insecta</taxon>
        <taxon>Pterygota</taxon>
        <taxon>Neoptera</taxon>
        <taxon>Endopterygota</taxon>
        <taxon>Diptera</taxon>
        <taxon>Brachycera</taxon>
        <taxon>Muscomorpha</taxon>
        <taxon>Ephydroidea</taxon>
        <taxon>Drosophilidae</taxon>
        <taxon>Drosophila</taxon>
        <taxon>Sophophora</taxon>
    </lineage>
</organism>
<protein>
    <submittedName>
        <fullName evidence="6">Cytosolic non-specific dipeptidase-like</fullName>
    </submittedName>
</protein>
<dbReference type="Gene3D" id="3.30.70.360">
    <property type="match status" value="1"/>
</dbReference>
<reference evidence="6" key="1">
    <citation type="submission" date="2025-08" db="UniProtKB">
        <authorList>
            <consortium name="RefSeq"/>
        </authorList>
    </citation>
    <scope>IDENTIFICATION</scope>
    <source>
        <strain evidence="6">MV-25-SWS-2005</strain>
        <tissue evidence="6">Whole body</tissue>
    </source>
</reference>
<dbReference type="KEGG" id="dpo:6903574"/>
<dbReference type="GO" id="GO:0046872">
    <property type="term" value="F:metal ion binding"/>
    <property type="evidence" value="ECO:0007669"/>
    <property type="project" value="UniProtKB-KW"/>
</dbReference>
<feature type="compositionally biased region" description="Basic and acidic residues" evidence="4">
    <location>
        <begin position="558"/>
        <end position="586"/>
    </location>
</feature>
<dbReference type="Gene3D" id="3.40.630.10">
    <property type="entry name" value="Zn peptidases"/>
    <property type="match status" value="1"/>
</dbReference>
<dbReference type="PANTHER" id="PTHR43270">
    <property type="entry name" value="BETA-ALA-HIS DIPEPTIDASE"/>
    <property type="match status" value="1"/>
</dbReference>
<gene>
    <name evidence="6" type="primary">LOC6903574</name>
</gene>
<dbReference type="InParanoid" id="A0A6I8UX80"/>
<dbReference type="Proteomes" id="UP000001819">
    <property type="component" value="Chromosome 4"/>
</dbReference>
<sequence>MICWGQRKVCGMLCKDESFCRCGIGECIKDFAKQDRFHWRETDLADAVHAANMRGQEFLHNLDSMIQIQSISKGIEYETQTKQSIERVEQQLLEMGYTVEMMEVKPTVEGSEQTEYVIFAEYFSSPAKTNVVIYGYLDVPPIGPEEQWTHDPFKMTRLDGMLYGRGVATSKGPIMAWIYALDAWQKEIGDLPVNVRFVIETSHYQGSQGLRGIIHDRPDFFRTVDLIIHCSHLWIADHAPMVPTSHTGYIYFVLEVQENKAASAEMTARTEHEPMSEMCQLMNSLMDIKNGVLVKDFNRHVMPPTHKDWDIICLAEVGTMEFKETYDIERLPYERTKQDYLKHKWCLPRLSIHDVLVNQPTSIRNLYKPTRIVSKFSVLLVPDQSMEYVRFLIKDHLDRAYRRLKCVHIARLRVIDQLAPLNESRHDIFRKSFKYAFNRVFECKVHIPDTITISLPIVNELRKFCMPTAHTLAVPFASVHHRPYTGDESISETMYGQNLELFLTLIYEMAMEAVDCKCKVEKDYCFKSGHGSGRDFRHVVDEGQHTHVILEMDAPPMTKKEKRETVKRSEDAKDVLLGDDRERTLQ</sequence>
<evidence type="ECO:0000256" key="3">
    <source>
        <dbReference type="ARBA" id="ARBA00022801"/>
    </source>
</evidence>
<keyword evidence="5" id="KW-1185">Reference proteome</keyword>
<dbReference type="InterPro" id="IPR051458">
    <property type="entry name" value="Cyt/Met_Dipeptidase"/>
</dbReference>
<dbReference type="Pfam" id="PF01546">
    <property type="entry name" value="Peptidase_M20"/>
    <property type="match status" value="1"/>
</dbReference>
<evidence type="ECO:0000256" key="1">
    <source>
        <dbReference type="ARBA" id="ARBA00022670"/>
    </source>
</evidence>
<accession>A0A6I8UX80</accession>
<dbReference type="PANTHER" id="PTHR43270:SF4">
    <property type="entry name" value="CARNOSINE DIPEPTIDASE 2, ISOFORM A"/>
    <property type="match status" value="1"/>
</dbReference>
<dbReference type="SUPFAM" id="SSF53187">
    <property type="entry name" value="Zn-dependent exopeptidases"/>
    <property type="match status" value="1"/>
</dbReference>
<evidence type="ECO:0000313" key="5">
    <source>
        <dbReference type="Proteomes" id="UP000001819"/>
    </source>
</evidence>
<keyword evidence="3" id="KW-0378">Hydrolase</keyword>
<dbReference type="AlphaFoldDB" id="A0A6I8UX80"/>
<name>A0A6I8UX80_DROPS</name>
<dbReference type="InterPro" id="IPR002933">
    <property type="entry name" value="Peptidase_M20"/>
</dbReference>
<proteinExistence type="predicted"/>